<sequence length="669" mass="75345">MPGSPDQKRRRIEANDIDLNFAPGQAFAMVNREDGEGTMILRGRISHVDKLDGIPRQKGGVTVSGRRYSTISMIPFSQIRERGFRAHNEGEKIICMEIDEAVEVPTTELTARLPQEDIVLDGEFSFNYSKDEYERIVEDVLNKEICGGEGSSFVTPRKCTGKIRNFGLQKALSIYRRLLVNEFGSYWKFLYHDGDQYFMGATPEKHLTVEGGEVRMNPISGTFRKNDTHTKDTLQKELLSFLSDPKEIDELFMVTDEELKMMCKICPEGGSIEGPLLKEMSQLVHTEYLLKGGARGKDVIDCFRKSMFAPTVTGSPMGNACLRLFDYEKESRRYYSSACMLLGNEVTGDGQMGEEFLDSCITIRTQEVANDGTFAIRVGATLVKDSVPSEEVKECEWKLKASMRSLEGKHICSKRPLMVQQDVFVTPEERAELQRRLEHRNATVSEFWLKVSPSESVVDPHFSGLRILMMNNEDDFAHMLEHILYRLGLKPVTCSWREFESAYESGATGERSHWDLVLVGPGPGDPNSDTDKMTTVRRIVKNLLDTQQKFLAVCLGHQCTGKVLGLTVPRKSKPLQGVQKVVELAGRAERVGFYNSFYVQHDPHILKDAEVSVDAETNECYAVRAKTFVSYQFHPESMLTQNGLEIIRDTIKYLVPLPQANGCAAANGN</sequence>
<evidence type="ECO:0000256" key="1">
    <source>
        <dbReference type="ARBA" id="ARBA00001000"/>
    </source>
</evidence>
<dbReference type="GO" id="GO:0046820">
    <property type="term" value="F:4-amino-4-deoxychorismate synthase activity"/>
    <property type="evidence" value="ECO:0007669"/>
    <property type="project" value="UniProtKB-EC"/>
</dbReference>
<evidence type="ECO:0000259" key="10">
    <source>
        <dbReference type="Pfam" id="PF00117"/>
    </source>
</evidence>
<keyword evidence="4" id="KW-0289">Folate biosynthesis</keyword>
<dbReference type="InterPro" id="IPR019999">
    <property type="entry name" value="Anth_synth_I-like"/>
</dbReference>
<dbReference type="AlphaFoldDB" id="A0A0G4E862"/>
<dbReference type="InParanoid" id="A0A0G4E862"/>
<dbReference type="STRING" id="1169540.A0A0G4E862"/>
<dbReference type="InterPro" id="IPR015890">
    <property type="entry name" value="Chorismate_C"/>
</dbReference>
<dbReference type="InterPro" id="IPR006221">
    <property type="entry name" value="TrpG/PapA_dom"/>
</dbReference>
<dbReference type="SUPFAM" id="SSF56322">
    <property type="entry name" value="ADC synthase"/>
    <property type="match status" value="1"/>
</dbReference>
<keyword evidence="13" id="KW-1185">Reference proteome</keyword>
<dbReference type="GO" id="GO:0046656">
    <property type="term" value="P:folic acid biosynthetic process"/>
    <property type="evidence" value="ECO:0007669"/>
    <property type="project" value="UniProtKB-KW"/>
</dbReference>
<dbReference type="PANTHER" id="PTHR11236">
    <property type="entry name" value="AMINOBENZOATE/ANTHRANILATE SYNTHASE"/>
    <property type="match status" value="1"/>
</dbReference>
<reference evidence="12 13" key="1">
    <citation type="submission" date="2014-11" db="EMBL/GenBank/DDBJ databases">
        <authorList>
            <person name="Zhu J."/>
            <person name="Qi W."/>
            <person name="Song R."/>
        </authorList>
    </citation>
    <scope>NUCLEOTIDE SEQUENCE [LARGE SCALE GENOMIC DNA]</scope>
</reference>
<dbReference type="Proteomes" id="UP000041254">
    <property type="component" value="Unassembled WGS sequence"/>
</dbReference>
<comment type="catalytic activity">
    <reaction evidence="9">
        <text>chorismate + L-glutamine = anthranilate + pyruvate + L-glutamate + H(+)</text>
        <dbReference type="Rhea" id="RHEA:21732"/>
        <dbReference type="ChEBI" id="CHEBI:15361"/>
        <dbReference type="ChEBI" id="CHEBI:15378"/>
        <dbReference type="ChEBI" id="CHEBI:16567"/>
        <dbReference type="ChEBI" id="CHEBI:29748"/>
        <dbReference type="ChEBI" id="CHEBI:29985"/>
        <dbReference type="ChEBI" id="CHEBI:58359"/>
        <dbReference type="EC" id="4.1.3.27"/>
    </reaction>
</comment>
<dbReference type="EC" id="4.1.3.27" evidence="3"/>
<feature type="domain" description="Chorismate-utilising enzyme C-terminal" evidence="11">
    <location>
        <begin position="130"/>
        <end position="398"/>
    </location>
</feature>
<dbReference type="Pfam" id="PF00117">
    <property type="entry name" value="GATase"/>
    <property type="match status" value="1"/>
</dbReference>
<dbReference type="PRINTS" id="PR00096">
    <property type="entry name" value="GATASE"/>
</dbReference>
<evidence type="ECO:0000313" key="13">
    <source>
        <dbReference type="Proteomes" id="UP000041254"/>
    </source>
</evidence>
<dbReference type="Gene3D" id="3.60.120.10">
    <property type="entry name" value="Anthranilate synthase"/>
    <property type="match status" value="1"/>
</dbReference>
<dbReference type="Pfam" id="PF00425">
    <property type="entry name" value="Chorismate_bind"/>
    <property type="match status" value="1"/>
</dbReference>
<dbReference type="CDD" id="cd01743">
    <property type="entry name" value="GATase1_Anthranilate_Synthase"/>
    <property type="match status" value="1"/>
</dbReference>
<gene>
    <name evidence="12" type="ORF">Vbra_10835</name>
</gene>
<comment type="catalytic activity">
    <reaction evidence="1">
        <text>chorismate + L-glutamine = 4-amino-4-deoxychorismate + L-glutamate</text>
        <dbReference type="Rhea" id="RHEA:11672"/>
        <dbReference type="ChEBI" id="CHEBI:29748"/>
        <dbReference type="ChEBI" id="CHEBI:29985"/>
        <dbReference type="ChEBI" id="CHEBI:58359"/>
        <dbReference type="ChEBI" id="CHEBI:58406"/>
        <dbReference type="EC" id="2.6.1.85"/>
    </reaction>
</comment>
<dbReference type="VEuPathDB" id="CryptoDB:Vbra_10835"/>
<dbReference type="EMBL" id="CDMY01000013">
    <property type="protein sequence ID" value="CEL91683.1"/>
    <property type="molecule type" value="Genomic_DNA"/>
</dbReference>
<feature type="domain" description="Glutamine amidotransferase" evidence="10">
    <location>
        <begin position="469"/>
        <end position="650"/>
    </location>
</feature>
<protein>
    <recommendedName>
        <fullName evidence="3">anthranilate synthase</fullName>
        <ecNumber evidence="3">4.1.3.27</ecNumber>
    </recommendedName>
    <alternativeName>
        <fullName evidence="7">Para-aminobenzoate synthase</fullName>
    </alternativeName>
    <alternativeName>
        <fullName evidence="8">p-aminobenzoic acid synthase</fullName>
    </alternativeName>
</protein>
<comment type="pathway">
    <text evidence="2">Cofactor biosynthesis; tetrahydrofolate biosynthesis; 4-aminobenzoate from chorismate: step 1/2.</text>
</comment>
<dbReference type="PROSITE" id="PS51273">
    <property type="entry name" value="GATASE_TYPE_1"/>
    <property type="match status" value="1"/>
</dbReference>
<accession>A0A0G4E862</accession>
<evidence type="ECO:0000256" key="8">
    <source>
        <dbReference type="ARBA" id="ARBA00031904"/>
    </source>
</evidence>
<dbReference type="InterPro" id="IPR029062">
    <property type="entry name" value="Class_I_gatase-like"/>
</dbReference>
<dbReference type="GO" id="GO:0046654">
    <property type="term" value="P:tetrahydrofolate biosynthetic process"/>
    <property type="evidence" value="ECO:0007669"/>
    <property type="project" value="UniProtKB-UniPathway"/>
</dbReference>
<dbReference type="Gene3D" id="3.40.50.880">
    <property type="match status" value="1"/>
</dbReference>
<name>A0A0G4E862_VITBC</name>
<dbReference type="SUPFAM" id="SSF52317">
    <property type="entry name" value="Class I glutamine amidotransferase-like"/>
    <property type="match status" value="1"/>
</dbReference>
<evidence type="ECO:0000256" key="3">
    <source>
        <dbReference type="ARBA" id="ARBA00012266"/>
    </source>
</evidence>
<evidence type="ECO:0000256" key="7">
    <source>
        <dbReference type="ARBA" id="ARBA00031329"/>
    </source>
</evidence>
<dbReference type="OrthoDB" id="524799at2759"/>
<proteinExistence type="predicted"/>
<evidence type="ECO:0000256" key="6">
    <source>
        <dbReference type="ARBA" id="ARBA00023239"/>
    </source>
</evidence>
<evidence type="ECO:0000256" key="9">
    <source>
        <dbReference type="ARBA" id="ARBA00047683"/>
    </source>
</evidence>
<evidence type="ECO:0000313" key="12">
    <source>
        <dbReference type="EMBL" id="CEL91683.1"/>
    </source>
</evidence>
<keyword evidence="6" id="KW-0456">Lyase</keyword>
<dbReference type="PANTHER" id="PTHR11236:SF49">
    <property type="entry name" value="ANTHRANILATE SYNTHASE COMPONENT 1"/>
    <property type="match status" value="1"/>
</dbReference>
<keyword evidence="5" id="KW-0315">Glutamine amidotransferase</keyword>
<dbReference type="GO" id="GO:0004049">
    <property type="term" value="F:anthranilate synthase activity"/>
    <property type="evidence" value="ECO:0007669"/>
    <property type="project" value="UniProtKB-EC"/>
</dbReference>
<dbReference type="UniPathway" id="UPA00077">
    <property type="reaction ID" value="UER00149"/>
</dbReference>
<dbReference type="InterPro" id="IPR017926">
    <property type="entry name" value="GATASE"/>
</dbReference>
<dbReference type="GO" id="GO:0000162">
    <property type="term" value="P:L-tryptophan biosynthetic process"/>
    <property type="evidence" value="ECO:0007669"/>
    <property type="project" value="TreeGrafter"/>
</dbReference>
<evidence type="ECO:0000256" key="5">
    <source>
        <dbReference type="ARBA" id="ARBA00022962"/>
    </source>
</evidence>
<organism evidence="12 13">
    <name type="scientific">Vitrella brassicaformis (strain CCMP3155)</name>
    <dbReference type="NCBI Taxonomy" id="1169540"/>
    <lineage>
        <taxon>Eukaryota</taxon>
        <taxon>Sar</taxon>
        <taxon>Alveolata</taxon>
        <taxon>Colpodellida</taxon>
        <taxon>Vitrellaceae</taxon>
        <taxon>Vitrella</taxon>
    </lineage>
</organism>
<evidence type="ECO:0000256" key="4">
    <source>
        <dbReference type="ARBA" id="ARBA00022909"/>
    </source>
</evidence>
<dbReference type="PRINTS" id="PR00097">
    <property type="entry name" value="ANTSNTHASEII"/>
</dbReference>
<dbReference type="InterPro" id="IPR005801">
    <property type="entry name" value="ADC_synthase"/>
</dbReference>
<evidence type="ECO:0000259" key="11">
    <source>
        <dbReference type="Pfam" id="PF00425"/>
    </source>
</evidence>
<evidence type="ECO:0000256" key="2">
    <source>
        <dbReference type="ARBA" id="ARBA00005009"/>
    </source>
</evidence>